<name>A0A0W8FRX6_9ZZZZ</name>
<dbReference type="Pfam" id="PF08843">
    <property type="entry name" value="AbiEii"/>
    <property type="match status" value="1"/>
</dbReference>
<evidence type="ECO:0000313" key="1">
    <source>
        <dbReference type="EMBL" id="KUG23659.1"/>
    </source>
</evidence>
<accession>A0A0W8FRX6</accession>
<gene>
    <name evidence="1" type="ORF">ASZ90_006546</name>
</gene>
<proteinExistence type="predicted"/>
<protein>
    <recommendedName>
        <fullName evidence="2">Nucleotidyl transferase AbiEii/AbiGii toxin family protein</fullName>
    </recommendedName>
</protein>
<evidence type="ECO:0008006" key="2">
    <source>
        <dbReference type="Google" id="ProtNLM"/>
    </source>
</evidence>
<organism evidence="1">
    <name type="scientific">hydrocarbon metagenome</name>
    <dbReference type="NCBI Taxonomy" id="938273"/>
    <lineage>
        <taxon>unclassified sequences</taxon>
        <taxon>metagenomes</taxon>
        <taxon>ecological metagenomes</taxon>
    </lineage>
</organism>
<comment type="caution">
    <text evidence="1">The sequence shown here is derived from an EMBL/GenBank/DDBJ whole genome shotgun (WGS) entry which is preliminary data.</text>
</comment>
<dbReference type="AlphaFoldDB" id="A0A0W8FRX6"/>
<reference evidence="1" key="1">
    <citation type="journal article" date="2015" name="Proc. Natl. Acad. Sci. U.S.A.">
        <title>Networks of energetic and metabolic interactions define dynamics in microbial communities.</title>
        <authorList>
            <person name="Embree M."/>
            <person name="Liu J.K."/>
            <person name="Al-Bassam M.M."/>
            <person name="Zengler K."/>
        </authorList>
    </citation>
    <scope>NUCLEOTIDE SEQUENCE</scope>
</reference>
<sequence>MLIAKERLKDLIPAIAGKMKFRPAIVEKDYYLTVILNNIDDLLSDKIVFKGGTLFNKVHLNYHRLSEDLDFTYLSELTVRSQRSKAITPIREKMPSFLKALGLTSDNPRGEGFNNSTQYVFKLQYPSLITAKNENVKIEISLRQHPLDKPVYNEIKHFYQDPFSGEKLIPMGKVLSLSLNEAVAEKLKAAISRKDAAIRDYYDLWHIAENGFDFFNARFIRIFKRKLSDEGYQGDFRRNCGLNEDQLAGLRNQVNLHLLPVIRAGEQFDLQKTLKRFHQILLDKRFE</sequence>
<dbReference type="EMBL" id="LNQE01000891">
    <property type="protein sequence ID" value="KUG23659.1"/>
    <property type="molecule type" value="Genomic_DNA"/>
</dbReference>
<dbReference type="Gene3D" id="3.10.450.620">
    <property type="entry name" value="JHP933, nucleotidyltransferase-like core domain"/>
    <property type="match status" value="1"/>
</dbReference>
<dbReference type="InterPro" id="IPR014942">
    <property type="entry name" value="AbiEii"/>
</dbReference>